<dbReference type="SMR" id="A0A0D3QH83"/>
<feature type="signal peptide" evidence="3">
    <location>
        <begin position="1"/>
        <end position="24"/>
    </location>
</feature>
<keyword evidence="6" id="KW-0614">Plasmid</keyword>
<protein>
    <submittedName>
        <fullName evidence="6">Leukocidin/Hemolysin toxin family</fullName>
    </submittedName>
    <submittedName>
        <fullName evidence="5">Necrotizing enteritis toxin NetG</fullName>
    </submittedName>
</protein>
<dbReference type="SUPFAM" id="SSF56959">
    <property type="entry name" value="Leukocidin-like"/>
    <property type="match status" value="1"/>
</dbReference>
<proteinExistence type="inferred from homology"/>
<dbReference type="NCBIfam" id="TIGR01002">
    <property type="entry name" value="hlyII"/>
    <property type="match status" value="1"/>
</dbReference>
<dbReference type="Pfam" id="PF07968">
    <property type="entry name" value="Leukocidin"/>
    <property type="match status" value="1"/>
</dbReference>
<evidence type="ECO:0000256" key="3">
    <source>
        <dbReference type="SAM" id="SignalP"/>
    </source>
</evidence>
<evidence type="ECO:0000313" key="6">
    <source>
        <dbReference type="EMBL" id="AKF16677.1"/>
    </source>
</evidence>
<sequence length="306" mass="34343">MRRLFCSGLVALTLITGNISYVRAATLPEIIESNGKKAELYTSSDANDTNDVKTSISASFIEDEHDSNLTALINLKGFIPSKLIKTGDYYHGRMDWPSKYRISVLSVDYNDNEEVKIIESIPSNKIETIQVSESIGYTVGGEISANKESASGGLNANYSVQRSISYEQPDFKTVKKSDSTKAASWDVVFNCNKDGYDRNSHHPFYGNQLFMKSRLYNTGINNLTDNKDLSTLISGGFSPNMAVALKAPKGTKKSQLILSYQTYHDLYKLDWTGTEWWGSNHQAKTPTYATHAYEIDWENHKVTFKY</sequence>
<geneLocation type="plasmid" evidence="6">
    <name>pCP718cpe</name>
</geneLocation>
<dbReference type="PHI-base" id="PHI:4686"/>
<dbReference type="PRINTS" id="PR01468">
    <property type="entry name" value="BICOMPNTOXIN"/>
</dbReference>
<reference evidence="6" key="2">
    <citation type="journal article" date="2015" name="PLoS ONE">
        <title>A Novel Pore-Forming Toxin in Type A Clostridium perfringens Is Associated with Both Fatal Canine Hemorrhagic Gastroenteritis and Fatal Foal Necrotizing Enterocolitis.</title>
        <authorList>
            <person name="Gohari I.M."/>
            <person name="Parreira V.R."/>
            <person name="Nowell V.J."/>
            <person name="Nicholson V.M."/>
            <person name="Oliphant K."/>
            <person name="Prescott J.F."/>
        </authorList>
    </citation>
    <scope>NUCLEOTIDE SEQUENCE</scope>
    <source>
        <strain evidence="6">JP718</strain>
        <plasmid evidence="6">pCP718cpe</plasmid>
    </source>
</reference>
<dbReference type="GO" id="GO:0005576">
    <property type="term" value="C:extracellular region"/>
    <property type="evidence" value="ECO:0007669"/>
    <property type="project" value="InterPro"/>
</dbReference>
<feature type="domain" description="Leukocidin/Hemolysin toxin" evidence="4">
    <location>
        <begin position="55"/>
        <end position="299"/>
    </location>
</feature>
<name>A0A0D3QH83_CLOPF</name>
<reference evidence="5" key="1">
    <citation type="submission" date="2014-03" db="EMBL/GenBank/DDBJ databases">
        <title>A Novel Pore-forming Toxin in Type A Clostridium perfringens is Associated with both Fatal Canine Hemorrhagic Gastroenteritis and Foal Necrotizing Enterocolitis.</title>
        <authorList>
            <person name="Gohari I.M."/>
            <person name="Parreira V.R."/>
            <person name="Nowell V.J."/>
            <person name="Nicholson V.M."/>
            <person name="Oliphant K."/>
            <person name="Prescott J.F."/>
        </authorList>
    </citation>
    <scope>NUCLEOTIDE SEQUENCE</scope>
    <source>
        <strain evidence="5">JP718</strain>
    </source>
</reference>
<dbReference type="Gene3D" id="2.70.240.10">
    <property type="entry name" value="Leukocidin/porin MspA"/>
    <property type="match status" value="1"/>
</dbReference>
<dbReference type="EMBL" id="KJ606987">
    <property type="protein sequence ID" value="AJF36070.1"/>
    <property type="molecule type" value="Genomic_DNA"/>
</dbReference>
<organism evidence="5">
    <name type="scientific">Clostridium perfringens</name>
    <dbReference type="NCBI Taxonomy" id="1502"/>
    <lineage>
        <taxon>Bacteria</taxon>
        <taxon>Bacillati</taxon>
        <taxon>Bacillota</taxon>
        <taxon>Clostridia</taxon>
        <taxon>Eubacteriales</taxon>
        <taxon>Clostridiaceae</taxon>
        <taxon>Clostridium</taxon>
    </lineage>
</organism>
<gene>
    <name evidence="5" type="primary">netG</name>
</gene>
<dbReference type="InterPro" id="IPR003963">
    <property type="entry name" value="Bi-component_toxin_staph"/>
</dbReference>
<keyword evidence="2 3" id="KW-0732">Signal</keyword>
<dbReference type="RefSeq" id="WP_075809491.1">
    <property type="nucleotide sequence ID" value="NZ_CP134231.1"/>
</dbReference>
<evidence type="ECO:0000256" key="1">
    <source>
        <dbReference type="ARBA" id="ARBA00009831"/>
    </source>
</evidence>
<comment type="similarity">
    <text evidence="1">Belongs to the aerolysin family.</text>
</comment>
<dbReference type="AlphaFoldDB" id="A0A0D3QH83"/>
<evidence type="ECO:0000313" key="5">
    <source>
        <dbReference type="EMBL" id="AJF36070.1"/>
    </source>
</evidence>
<dbReference type="InterPro" id="IPR036435">
    <property type="entry name" value="Leukocidin/porin_MspA_sf"/>
</dbReference>
<evidence type="ECO:0000259" key="4">
    <source>
        <dbReference type="Pfam" id="PF07968"/>
    </source>
</evidence>
<dbReference type="InterPro" id="IPR016183">
    <property type="entry name" value="Leukocidin/Hemolysin_toxin"/>
</dbReference>
<feature type="chain" id="PRO_5007396580" evidence="3">
    <location>
        <begin position="25"/>
        <end position="306"/>
    </location>
</feature>
<dbReference type="EMBL" id="KP739976">
    <property type="protein sequence ID" value="AKF16677.1"/>
    <property type="molecule type" value="Genomic_DNA"/>
</dbReference>
<evidence type="ECO:0000256" key="2">
    <source>
        <dbReference type="ARBA" id="ARBA00022729"/>
    </source>
</evidence>
<accession>A0A0D3QH83</accession>
<dbReference type="GO" id="GO:0051715">
    <property type="term" value="P:cytolysis in another organism"/>
    <property type="evidence" value="ECO:0007669"/>
    <property type="project" value="InterPro"/>
</dbReference>